<dbReference type="AlphaFoldDB" id="C1NAH4"/>
<dbReference type="Proteomes" id="UP000001876">
    <property type="component" value="Unassembled WGS sequence"/>
</dbReference>
<reference evidence="1 2" key="1">
    <citation type="journal article" date="2009" name="Science">
        <title>Green evolution and dynamic adaptations revealed by genomes of the marine picoeukaryotes Micromonas.</title>
        <authorList>
            <person name="Worden A.Z."/>
            <person name="Lee J.H."/>
            <person name="Mock T."/>
            <person name="Rouze P."/>
            <person name="Simmons M.P."/>
            <person name="Aerts A.L."/>
            <person name="Allen A.E."/>
            <person name="Cuvelier M.L."/>
            <person name="Derelle E."/>
            <person name="Everett M.V."/>
            <person name="Foulon E."/>
            <person name="Grimwood J."/>
            <person name="Gundlach H."/>
            <person name="Henrissat B."/>
            <person name="Napoli C."/>
            <person name="McDonald S.M."/>
            <person name="Parker M.S."/>
            <person name="Rombauts S."/>
            <person name="Salamov A."/>
            <person name="Von Dassow P."/>
            <person name="Badger J.H."/>
            <person name="Coutinho P.M."/>
            <person name="Demir E."/>
            <person name="Dubchak I."/>
            <person name="Gentemann C."/>
            <person name="Eikrem W."/>
            <person name="Gready J.E."/>
            <person name="John U."/>
            <person name="Lanier W."/>
            <person name="Lindquist E.A."/>
            <person name="Lucas S."/>
            <person name="Mayer K.F."/>
            <person name="Moreau H."/>
            <person name="Not F."/>
            <person name="Otillar R."/>
            <person name="Panaud O."/>
            <person name="Pangilinan J."/>
            <person name="Paulsen I."/>
            <person name="Piegu B."/>
            <person name="Poliakov A."/>
            <person name="Robbens S."/>
            <person name="Schmutz J."/>
            <person name="Toulza E."/>
            <person name="Wyss T."/>
            <person name="Zelensky A."/>
            <person name="Zhou K."/>
            <person name="Armbrust E.V."/>
            <person name="Bhattacharya D."/>
            <person name="Goodenough U.W."/>
            <person name="Van de Peer Y."/>
            <person name="Grigoriev I.V."/>
        </authorList>
    </citation>
    <scope>NUCLEOTIDE SEQUENCE [LARGE SCALE GENOMIC DNA]</scope>
    <source>
        <strain evidence="1 2">CCMP1545</strain>
    </source>
</reference>
<dbReference type="RefSeq" id="XP_003064910.1">
    <property type="nucleotide sequence ID" value="XM_003064864.1"/>
</dbReference>
<keyword evidence="2" id="KW-1185">Reference proteome</keyword>
<dbReference type="GeneID" id="9690350"/>
<accession>C1NAH4</accession>
<proteinExistence type="predicted"/>
<organism evidence="2">
    <name type="scientific">Micromonas pusilla (strain CCMP1545)</name>
    <name type="common">Picoplanktonic green alga</name>
    <dbReference type="NCBI Taxonomy" id="564608"/>
    <lineage>
        <taxon>Eukaryota</taxon>
        <taxon>Viridiplantae</taxon>
        <taxon>Chlorophyta</taxon>
        <taxon>Mamiellophyceae</taxon>
        <taxon>Mamiellales</taxon>
        <taxon>Mamiellaceae</taxon>
        <taxon>Micromonas</taxon>
    </lineage>
</organism>
<gene>
    <name evidence="1" type="ORF">MICPUCDRAFT_54907</name>
</gene>
<evidence type="ECO:0000313" key="1">
    <source>
        <dbReference type="EMBL" id="EEH50890.1"/>
    </source>
</evidence>
<evidence type="ECO:0000313" key="2">
    <source>
        <dbReference type="Proteomes" id="UP000001876"/>
    </source>
</evidence>
<protein>
    <submittedName>
        <fullName evidence="1">Predicted protein</fullName>
    </submittedName>
</protein>
<dbReference type="KEGG" id="mpp:MICPUCDRAFT_54907"/>
<sequence>MYLFSVQILESYPLLYFIFYNKNGAVRCAYLCCATDSVTSSISFTSKYSPFFTRLLIQLTAWSLVPFSCSWVYVKCPWGWNLYTFTCALSTSTISEPASKRSTLPAASASKPLKPKPVYSITNTYDLFQESKPRRCMSPLNCFTFGEDGFSAMSSPFSIHKWGNFVKLCTAELLQ</sequence>
<dbReference type="EMBL" id="GG663753">
    <property type="protein sequence ID" value="EEH50890.1"/>
    <property type="molecule type" value="Genomic_DNA"/>
</dbReference>
<name>C1NAH4_MICPC</name>